<keyword evidence="2" id="KW-1133">Transmembrane helix</keyword>
<organism evidence="3 4">
    <name type="scientific">Streblomastix strix</name>
    <dbReference type="NCBI Taxonomy" id="222440"/>
    <lineage>
        <taxon>Eukaryota</taxon>
        <taxon>Metamonada</taxon>
        <taxon>Preaxostyla</taxon>
        <taxon>Oxymonadida</taxon>
        <taxon>Streblomastigidae</taxon>
        <taxon>Streblomastix</taxon>
    </lineage>
</organism>
<feature type="transmembrane region" description="Helical" evidence="2">
    <location>
        <begin position="258"/>
        <end position="282"/>
    </location>
</feature>
<feature type="region of interest" description="Disordered" evidence="1">
    <location>
        <begin position="290"/>
        <end position="327"/>
    </location>
</feature>
<name>A0A5J4VR53_9EUKA</name>
<comment type="caution">
    <text evidence="3">The sequence shown here is derived from an EMBL/GenBank/DDBJ whole genome shotgun (WGS) entry which is preliminary data.</text>
</comment>
<dbReference type="PANTHER" id="PTHR16861:SF4">
    <property type="entry name" value="SH3 DOMAIN PROTEIN (AFU_ORTHOLOGUE AFUA_1G13610)"/>
    <property type="match status" value="1"/>
</dbReference>
<gene>
    <name evidence="3" type="ORF">EZS28_019479</name>
</gene>
<keyword evidence="2" id="KW-0812">Transmembrane</keyword>
<evidence type="ECO:0000256" key="2">
    <source>
        <dbReference type="SAM" id="Phobius"/>
    </source>
</evidence>
<dbReference type="Proteomes" id="UP000324800">
    <property type="component" value="Unassembled WGS sequence"/>
</dbReference>
<feature type="compositionally biased region" description="Polar residues" evidence="1">
    <location>
        <begin position="299"/>
        <end position="313"/>
    </location>
</feature>
<feature type="non-terminal residue" evidence="3">
    <location>
        <position position="1"/>
    </location>
</feature>
<proteinExistence type="predicted"/>
<dbReference type="PANTHER" id="PTHR16861">
    <property type="entry name" value="GLYCOPROTEIN 38"/>
    <property type="match status" value="1"/>
</dbReference>
<accession>A0A5J4VR53</accession>
<protein>
    <submittedName>
        <fullName evidence="3">Uncharacterized protein</fullName>
    </submittedName>
</protein>
<sequence>INFGNTTFTGLGDGALFVGAGAKVTISESSLLYGNKPSGMSERMTNFQRNIVCDGQEDKKAQLNAQVVSFIEKEKEEEEENQLNNIKWIQRNPKTCELSGSIASAENLMFTQQIDGIDTSIQDDIGIQVLVTGKQLFGCGKMWLNISGQASTSNEEITKSYNFEGITQDWDSDTDITLLIPFDDDLVKEGNKIQILALVGDTAESAKPVQSSKGGSIVVVEMDVIKDNKTGGDITKELPPVPDDTQPTQDSKGISTGALIGIIIGVIAAIIVIVIIVVILLYCNMKSSKSKRAHHDQTSRSQIRNTHRANQGSGRRARHYEMEENNW</sequence>
<keyword evidence="2" id="KW-0472">Membrane</keyword>
<feature type="region of interest" description="Disordered" evidence="1">
    <location>
        <begin position="231"/>
        <end position="250"/>
    </location>
</feature>
<reference evidence="3 4" key="1">
    <citation type="submission" date="2019-03" db="EMBL/GenBank/DDBJ databases">
        <title>Single cell metagenomics reveals metabolic interactions within the superorganism composed of flagellate Streblomastix strix and complex community of Bacteroidetes bacteria on its surface.</title>
        <authorList>
            <person name="Treitli S.C."/>
            <person name="Kolisko M."/>
            <person name="Husnik F."/>
            <person name="Keeling P."/>
            <person name="Hampl V."/>
        </authorList>
    </citation>
    <scope>NUCLEOTIDE SEQUENCE [LARGE SCALE GENOMIC DNA]</scope>
    <source>
        <strain evidence="3">ST1C</strain>
    </source>
</reference>
<evidence type="ECO:0000313" key="3">
    <source>
        <dbReference type="EMBL" id="KAA6384995.1"/>
    </source>
</evidence>
<evidence type="ECO:0000256" key="1">
    <source>
        <dbReference type="SAM" id="MobiDB-lite"/>
    </source>
</evidence>
<dbReference type="EMBL" id="SNRW01005475">
    <property type="protein sequence ID" value="KAA6384995.1"/>
    <property type="molecule type" value="Genomic_DNA"/>
</dbReference>
<evidence type="ECO:0000313" key="4">
    <source>
        <dbReference type="Proteomes" id="UP000324800"/>
    </source>
</evidence>
<dbReference type="AlphaFoldDB" id="A0A5J4VR53"/>